<dbReference type="InterPro" id="IPR006311">
    <property type="entry name" value="TAT_signal"/>
</dbReference>
<feature type="coiled-coil region" evidence="1">
    <location>
        <begin position="40"/>
        <end position="67"/>
    </location>
</feature>
<dbReference type="OrthoDB" id="4571285at2"/>
<comment type="caution">
    <text evidence="3">The sequence shown here is derived from an EMBL/GenBank/DDBJ whole genome shotgun (WGS) entry which is preliminary data.</text>
</comment>
<dbReference type="AlphaFoldDB" id="A0A438BG14"/>
<proteinExistence type="predicted"/>
<evidence type="ECO:0000256" key="1">
    <source>
        <dbReference type="SAM" id="Coils"/>
    </source>
</evidence>
<protein>
    <submittedName>
        <fullName evidence="3">Uncharacterized protein</fullName>
    </submittedName>
</protein>
<dbReference type="PROSITE" id="PS51318">
    <property type="entry name" value="TAT"/>
    <property type="match status" value="1"/>
</dbReference>
<organism evidence="3 4">
    <name type="scientific">Prescottella agglutinans</name>
    <dbReference type="NCBI Taxonomy" id="1644129"/>
    <lineage>
        <taxon>Bacteria</taxon>
        <taxon>Bacillati</taxon>
        <taxon>Actinomycetota</taxon>
        <taxon>Actinomycetes</taxon>
        <taxon>Mycobacteriales</taxon>
        <taxon>Nocardiaceae</taxon>
        <taxon>Prescottella</taxon>
    </lineage>
</organism>
<accession>A0A438BG14</accession>
<dbReference type="PROSITE" id="PS51257">
    <property type="entry name" value="PROKAR_LIPOPROTEIN"/>
    <property type="match status" value="1"/>
</dbReference>
<dbReference type="EMBL" id="RKLP01000004">
    <property type="protein sequence ID" value="RVW09924.1"/>
    <property type="molecule type" value="Genomic_DNA"/>
</dbReference>
<name>A0A438BG14_9NOCA</name>
<keyword evidence="2" id="KW-0732">Signal</keyword>
<dbReference type="Proteomes" id="UP000286208">
    <property type="component" value="Unassembled WGS sequence"/>
</dbReference>
<evidence type="ECO:0000313" key="4">
    <source>
        <dbReference type="Proteomes" id="UP000286208"/>
    </source>
</evidence>
<reference evidence="3 4" key="1">
    <citation type="submission" date="2018-11" db="EMBL/GenBank/DDBJ databases">
        <title>Rhodococcus spongicola sp. nov. and Rhodococcus xishaensis sp. nov. from marine sponges.</title>
        <authorList>
            <person name="Li L."/>
            <person name="Lin H.W."/>
        </authorList>
    </citation>
    <scope>NUCLEOTIDE SEQUENCE [LARGE SCALE GENOMIC DNA]</scope>
    <source>
        <strain evidence="3 4">CCTCC AB2014297</strain>
    </source>
</reference>
<dbReference type="RefSeq" id="WP_127915908.1">
    <property type="nucleotide sequence ID" value="NZ_RKLP01000004.1"/>
</dbReference>
<keyword evidence="4" id="KW-1185">Reference proteome</keyword>
<feature type="chain" id="PRO_5039686453" evidence="2">
    <location>
        <begin position="31"/>
        <end position="165"/>
    </location>
</feature>
<evidence type="ECO:0000313" key="3">
    <source>
        <dbReference type="EMBL" id="RVW09924.1"/>
    </source>
</evidence>
<keyword evidence="1" id="KW-0175">Coiled coil</keyword>
<evidence type="ECO:0000256" key="2">
    <source>
        <dbReference type="SAM" id="SignalP"/>
    </source>
</evidence>
<gene>
    <name evidence="3" type="ORF">EGT67_09970</name>
</gene>
<feature type="signal peptide" evidence="2">
    <location>
        <begin position="1"/>
        <end position="30"/>
    </location>
</feature>
<sequence length="165" mass="16606">MRTPFLTQPLSRRAALRLAGSAALGVSALALTTGCSDPGQADSTAEIDALTTQAERARRDAANATAAIAALPDRAGALGVVAAERTAHADALDAEIARAATVTPSSTTPQTPPATVPPTLEQLHADLADSQKDAARLARTQSGYRAGLLGSISAACAAQQVVLLA</sequence>